<dbReference type="Proteomes" id="UP000254208">
    <property type="component" value="Unassembled WGS sequence"/>
</dbReference>
<name>A0A379FWA1_PRORE</name>
<dbReference type="AlphaFoldDB" id="A0A379FWA1"/>
<dbReference type="EMBL" id="UGTZ01000001">
    <property type="protein sequence ID" value="SUC32951.1"/>
    <property type="molecule type" value="Genomic_DNA"/>
</dbReference>
<organism evidence="1 2">
    <name type="scientific">Providencia rettgeri</name>
    <dbReference type="NCBI Taxonomy" id="587"/>
    <lineage>
        <taxon>Bacteria</taxon>
        <taxon>Pseudomonadati</taxon>
        <taxon>Pseudomonadota</taxon>
        <taxon>Gammaproteobacteria</taxon>
        <taxon>Enterobacterales</taxon>
        <taxon>Morganellaceae</taxon>
        <taxon>Providencia</taxon>
    </lineage>
</organism>
<protein>
    <submittedName>
        <fullName evidence="1">Uncharacterized protein</fullName>
    </submittedName>
</protein>
<evidence type="ECO:0000313" key="1">
    <source>
        <dbReference type="EMBL" id="SUC32951.1"/>
    </source>
</evidence>
<reference evidence="1 2" key="1">
    <citation type="submission" date="2018-06" db="EMBL/GenBank/DDBJ databases">
        <authorList>
            <consortium name="Pathogen Informatics"/>
            <person name="Doyle S."/>
        </authorList>
    </citation>
    <scope>NUCLEOTIDE SEQUENCE [LARGE SCALE GENOMIC DNA]</scope>
    <source>
        <strain evidence="1 2">NCTC11801</strain>
    </source>
</reference>
<evidence type="ECO:0000313" key="2">
    <source>
        <dbReference type="Proteomes" id="UP000254208"/>
    </source>
</evidence>
<gene>
    <name evidence="1" type="ORF">NCTC11801_03957</name>
</gene>
<accession>A0A379FWA1</accession>
<sequence>MDIENNKMEKISTRVKLDLCNYFNWNDIDIHYTIINVDEERYTHYLVIMSGS</sequence>
<proteinExistence type="predicted"/>